<name>A0A1T1AXU2_RHOFE</name>
<dbReference type="Proteomes" id="UP000190750">
    <property type="component" value="Unassembled WGS sequence"/>
</dbReference>
<protein>
    <recommendedName>
        <fullName evidence="4">Mu-like prophage FluMu protein gp41</fullName>
    </recommendedName>
</protein>
<dbReference type="OrthoDB" id="9134225at2"/>
<evidence type="ECO:0000256" key="1">
    <source>
        <dbReference type="SAM" id="MobiDB-lite"/>
    </source>
</evidence>
<comment type="caution">
    <text evidence="2">The sequence shown here is derived from an EMBL/GenBank/DDBJ whole genome shotgun (WGS) entry which is preliminary data.</text>
</comment>
<reference evidence="2 3" key="1">
    <citation type="submission" date="2017-01" db="EMBL/GenBank/DDBJ databases">
        <title>Genome sequencing of Rhodoferax fermentans JCM 7819.</title>
        <authorList>
            <person name="Kim Y.J."/>
            <person name="Farh M.E.-A."/>
            <person name="Yang D.-C."/>
        </authorList>
    </citation>
    <scope>NUCLEOTIDE SEQUENCE [LARGE SCALE GENOMIC DNA]</scope>
    <source>
        <strain evidence="2 3">JCM 7819</strain>
    </source>
</reference>
<gene>
    <name evidence="2" type="ORF">RF819_03270</name>
</gene>
<accession>A0A1T1AXU2</accession>
<feature type="region of interest" description="Disordered" evidence="1">
    <location>
        <begin position="139"/>
        <end position="176"/>
    </location>
</feature>
<proteinExistence type="predicted"/>
<keyword evidence="3" id="KW-1185">Reference proteome</keyword>
<dbReference type="AlphaFoldDB" id="A0A1T1AXU2"/>
<sequence>MDTQSKHIDDLYTLTLVDGLPTESQGKTLKYRVVKLRETTVADERAAARMAERVLVVGGSPRLLVSESDFRYAMTLRHCEQFVCDGQAISQALLDLDLFGKLSAHDLQLIEERIALITLAAQVRYGAITQAEFDDFVAGRPVPGVPQSPQPGGQAASVGKYADDAQPGPALLADYSGESAQGAAAGHGA</sequence>
<evidence type="ECO:0000313" key="2">
    <source>
        <dbReference type="EMBL" id="OOV08867.1"/>
    </source>
</evidence>
<organism evidence="2 3">
    <name type="scientific">Rhodoferax fermentans</name>
    <dbReference type="NCBI Taxonomy" id="28066"/>
    <lineage>
        <taxon>Bacteria</taxon>
        <taxon>Pseudomonadati</taxon>
        <taxon>Pseudomonadota</taxon>
        <taxon>Betaproteobacteria</taxon>
        <taxon>Burkholderiales</taxon>
        <taxon>Comamonadaceae</taxon>
        <taxon>Rhodoferax</taxon>
    </lineage>
</organism>
<dbReference type="STRING" id="28066.RF819_03270"/>
<dbReference type="EMBL" id="MTJN01000002">
    <property type="protein sequence ID" value="OOV08867.1"/>
    <property type="molecule type" value="Genomic_DNA"/>
</dbReference>
<evidence type="ECO:0008006" key="4">
    <source>
        <dbReference type="Google" id="ProtNLM"/>
    </source>
</evidence>
<evidence type="ECO:0000313" key="3">
    <source>
        <dbReference type="Proteomes" id="UP000190750"/>
    </source>
</evidence>